<gene>
    <name evidence="5" type="ORF">BCL67_11928</name>
</gene>
<keyword evidence="5" id="KW-0489">Methyltransferase</keyword>
<accession>A0A2T0YD75</accession>
<evidence type="ECO:0000256" key="3">
    <source>
        <dbReference type="PROSITE-ProRule" id="PRU00182"/>
    </source>
</evidence>
<dbReference type="Pfam" id="PF01728">
    <property type="entry name" value="FtsJ"/>
    <property type="match status" value="1"/>
</dbReference>
<dbReference type="InterPro" id="IPR004538">
    <property type="entry name" value="Hemolysin_A/TlyA"/>
</dbReference>
<dbReference type="EMBL" id="PVTY01000019">
    <property type="protein sequence ID" value="PRZ12732.1"/>
    <property type="molecule type" value="Genomic_DNA"/>
</dbReference>
<dbReference type="SMART" id="SM00363">
    <property type="entry name" value="S4"/>
    <property type="match status" value="1"/>
</dbReference>
<dbReference type="NCBIfam" id="TIGR00478">
    <property type="entry name" value="tly"/>
    <property type="match status" value="1"/>
</dbReference>
<dbReference type="PROSITE" id="PS50889">
    <property type="entry name" value="S4"/>
    <property type="match status" value="1"/>
</dbReference>
<evidence type="ECO:0000259" key="4">
    <source>
        <dbReference type="SMART" id="SM00363"/>
    </source>
</evidence>
<dbReference type="GO" id="GO:0032259">
    <property type="term" value="P:methylation"/>
    <property type="evidence" value="ECO:0007669"/>
    <property type="project" value="UniProtKB-KW"/>
</dbReference>
<dbReference type="InterPro" id="IPR002877">
    <property type="entry name" value="RNA_MeTrfase_FtsJ_dom"/>
</dbReference>
<reference evidence="5 6" key="1">
    <citation type="submission" date="2018-03" db="EMBL/GenBank/DDBJ databases">
        <title>Comparative analysis of microorganisms from saline springs in Andes Mountain Range, Colombia.</title>
        <authorList>
            <person name="Rubin E."/>
        </authorList>
    </citation>
    <scope>NUCLEOTIDE SEQUENCE [LARGE SCALE GENOMIC DNA]</scope>
    <source>
        <strain evidence="5 6">CG 35</strain>
    </source>
</reference>
<dbReference type="PANTHER" id="PTHR32319">
    <property type="entry name" value="BACTERIAL HEMOLYSIN-LIKE PROTEIN"/>
    <property type="match status" value="1"/>
</dbReference>
<dbReference type="Proteomes" id="UP000238217">
    <property type="component" value="Unassembled WGS sequence"/>
</dbReference>
<dbReference type="InterPro" id="IPR047048">
    <property type="entry name" value="TlyA"/>
</dbReference>
<name>A0A2T0YD75_9MICC</name>
<comment type="similarity">
    <text evidence="2">Belongs to the TlyA family.</text>
</comment>
<sequence>MSDALRLDKAMVSRGLVPSRTRAGQLISQGQVSVDGTVIQKASTNVAEHQRIDVQNQDPWVSRSAHKLDGVLAASPQIPVQGRRCLDAGASTGGFTQVLLERGAAHVVAVDVGHDQLHALLAGDPRVENHEGLNLRHLKPADLGEPFDLIVADLSFISLRLVLPALAGQASDGADLVLMVKPQFEIGRDRLGRTGVVSSPLLRREAVESVLSAAEAQRLQLLAVHRSGLPGQDGNVEFFLHLRRTEHAAPASAEADALRRDRLGSVEFD</sequence>
<evidence type="ECO:0000256" key="2">
    <source>
        <dbReference type="ARBA" id="ARBA00029460"/>
    </source>
</evidence>
<dbReference type="GO" id="GO:0008168">
    <property type="term" value="F:methyltransferase activity"/>
    <property type="evidence" value="ECO:0007669"/>
    <property type="project" value="UniProtKB-KW"/>
</dbReference>
<dbReference type="Gene3D" id="3.40.50.150">
    <property type="entry name" value="Vaccinia Virus protein VP39"/>
    <property type="match status" value="1"/>
</dbReference>
<dbReference type="RefSeq" id="WP_106123911.1">
    <property type="nucleotide sequence ID" value="NZ_PVTY01000019.1"/>
</dbReference>
<dbReference type="GO" id="GO:0003723">
    <property type="term" value="F:RNA binding"/>
    <property type="evidence" value="ECO:0007669"/>
    <property type="project" value="UniProtKB-KW"/>
</dbReference>
<keyword evidence="6" id="KW-1185">Reference proteome</keyword>
<dbReference type="CDD" id="cd02440">
    <property type="entry name" value="AdoMet_MTases"/>
    <property type="match status" value="1"/>
</dbReference>
<proteinExistence type="inferred from homology"/>
<dbReference type="CDD" id="cd00165">
    <property type="entry name" value="S4"/>
    <property type="match status" value="1"/>
</dbReference>
<evidence type="ECO:0000256" key="1">
    <source>
        <dbReference type="ARBA" id="ARBA00022884"/>
    </source>
</evidence>
<organism evidence="5 6">
    <name type="scientific">Nesterenkonia sandarakina</name>
    <dbReference type="NCBI Taxonomy" id="272918"/>
    <lineage>
        <taxon>Bacteria</taxon>
        <taxon>Bacillati</taxon>
        <taxon>Actinomycetota</taxon>
        <taxon>Actinomycetes</taxon>
        <taxon>Micrococcales</taxon>
        <taxon>Micrococcaceae</taxon>
        <taxon>Nesterenkonia</taxon>
    </lineage>
</organism>
<keyword evidence="1 3" id="KW-0694">RNA-binding</keyword>
<dbReference type="OrthoDB" id="9784736at2"/>
<dbReference type="PIRSF" id="PIRSF005578">
    <property type="entry name" value="TlyA"/>
    <property type="match status" value="1"/>
</dbReference>
<comment type="caution">
    <text evidence="5">The sequence shown here is derived from an EMBL/GenBank/DDBJ whole genome shotgun (WGS) entry which is preliminary data.</text>
</comment>
<dbReference type="SUPFAM" id="SSF53335">
    <property type="entry name" value="S-adenosyl-L-methionine-dependent methyltransferases"/>
    <property type="match status" value="1"/>
</dbReference>
<dbReference type="Pfam" id="PF01479">
    <property type="entry name" value="S4"/>
    <property type="match status" value="1"/>
</dbReference>
<evidence type="ECO:0000313" key="5">
    <source>
        <dbReference type="EMBL" id="PRZ12732.1"/>
    </source>
</evidence>
<feature type="domain" description="RNA-binding S4" evidence="4">
    <location>
        <begin position="5"/>
        <end position="66"/>
    </location>
</feature>
<dbReference type="InterPro" id="IPR002942">
    <property type="entry name" value="S4_RNA-bd"/>
</dbReference>
<dbReference type="InterPro" id="IPR029063">
    <property type="entry name" value="SAM-dependent_MTases_sf"/>
</dbReference>
<evidence type="ECO:0000313" key="6">
    <source>
        <dbReference type="Proteomes" id="UP000238217"/>
    </source>
</evidence>
<dbReference type="InterPro" id="IPR036986">
    <property type="entry name" value="S4_RNA-bd_sf"/>
</dbReference>
<protein>
    <submittedName>
        <fullName evidence="5">23S rRNA (Cytidine1920-2'-O)/16S rRNA (Cytidine1409-2'-O)-methyltransferase</fullName>
    </submittedName>
</protein>
<dbReference type="Gene3D" id="3.10.290.10">
    <property type="entry name" value="RNA-binding S4 domain"/>
    <property type="match status" value="1"/>
</dbReference>
<keyword evidence="5" id="KW-0808">Transferase</keyword>
<dbReference type="AlphaFoldDB" id="A0A2T0YD75"/>
<dbReference type="SUPFAM" id="SSF55174">
    <property type="entry name" value="Alpha-L RNA-binding motif"/>
    <property type="match status" value="1"/>
</dbReference>
<dbReference type="PANTHER" id="PTHR32319:SF0">
    <property type="entry name" value="BACTERIAL HEMOLYSIN-LIKE PROTEIN"/>
    <property type="match status" value="1"/>
</dbReference>